<keyword evidence="4 5" id="KW-0472">Membrane</keyword>
<protein>
    <submittedName>
        <fullName evidence="6">Seven transmembrane protein 1</fullName>
    </submittedName>
    <submittedName>
        <fullName evidence="7">Seven_transmembrane protein 1</fullName>
    </submittedName>
</protein>
<evidence type="ECO:0000256" key="2">
    <source>
        <dbReference type="ARBA" id="ARBA00022692"/>
    </source>
</evidence>
<dbReference type="Gene3D" id="1.20.1280.290">
    <property type="match status" value="2"/>
</dbReference>
<proteinExistence type="predicted"/>
<reference evidence="7 8" key="2">
    <citation type="submission" date="2024-07" db="EMBL/GenBank/DDBJ databases">
        <authorList>
            <person name="Akdeniz Z."/>
        </authorList>
    </citation>
    <scope>NUCLEOTIDE SEQUENCE [LARGE SCALE GENOMIC DNA]</scope>
</reference>
<feature type="transmembrane region" description="Helical" evidence="5">
    <location>
        <begin position="60"/>
        <end position="83"/>
    </location>
</feature>
<dbReference type="Pfam" id="PF04193">
    <property type="entry name" value="PQ-loop"/>
    <property type="match status" value="2"/>
</dbReference>
<feature type="transmembrane region" description="Helical" evidence="5">
    <location>
        <begin position="174"/>
        <end position="191"/>
    </location>
</feature>
<feature type="transmembrane region" description="Helical" evidence="5">
    <location>
        <begin position="28"/>
        <end position="48"/>
    </location>
</feature>
<dbReference type="EMBL" id="CAXDID020000538">
    <property type="protein sequence ID" value="CAL6101072.1"/>
    <property type="molecule type" value="Genomic_DNA"/>
</dbReference>
<dbReference type="Proteomes" id="UP001642409">
    <property type="component" value="Unassembled WGS sequence"/>
</dbReference>
<feature type="transmembrane region" description="Helical" evidence="5">
    <location>
        <begin position="211"/>
        <end position="230"/>
    </location>
</feature>
<keyword evidence="8" id="KW-1185">Reference proteome</keyword>
<reference evidence="6" key="1">
    <citation type="submission" date="2023-06" db="EMBL/GenBank/DDBJ databases">
        <authorList>
            <person name="Kurt Z."/>
        </authorList>
    </citation>
    <scope>NUCLEOTIDE SEQUENCE</scope>
</reference>
<dbReference type="FunFam" id="1.20.1280.290:FF:000009">
    <property type="entry name" value="PQ loop repeat family protein"/>
    <property type="match status" value="1"/>
</dbReference>
<dbReference type="EMBL" id="CATOUU010000826">
    <property type="protein sequence ID" value="CAI9951849.1"/>
    <property type="molecule type" value="Genomic_DNA"/>
</dbReference>
<evidence type="ECO:0000313" key="7">
    <source>
        <dbReference type="EMBL" id="CAL6101072.1"/>
    </source>
</evidence>
<evidence type="ECO:0000256" key="4">
    <source>
        <dbReference type="ARBA" id="ARBA00023136"/>
    </source>
</evidence>
<dbReference type="PANTHER" id="PTHR16201:SF34">
    <property type="entry name" value="LYSOSOMAL AMINO ACID TRANSPORTER 1"/>
    <property type="match status" value="1"/>
</dbReference>
<name>A0AA86UDW6_9EUKA</name>
<gene>
    <name evidence="6" type="ORF">HINF_LOCUS39494</name>
    <name evidence="7" type="ORF">HINF_LOCUS70886</name>
</gene>
<dbReference type="AlphaFoldDB" id="A0AA86UDW6"/>
<dbReference type="InterPro" id="IPR006603">
    <property type="entry name" value="PQ-loop_rpt"/>
</dbReference>
<keyword evidence="3 5" id="KW-1133">Transmembrane helix</keyword>
<dbReference type="PANTHER" id="PTHR16201">
    <property type="entry name" value="SEVEN TRANSMEMBRANE PROTEIN 1-RELATED"/>
    <property type="match status" value="1"/>
</dbReference>
<feature type="transmembrane region" description="Helical" evidence="5">
    <location>
        <begin position="89"/>
        <end position="110"/>
    </location>
</feature>
<evidence type="ECO:0000256" key="3">
    <source>
        <dbReference type="ARBA" id="ARBA00022989"/>
    </source>
</evidence>
<feature type="transmembrane region" description="Helical" evidence="5">
    <location>
        <begin position="242"/>
        <end position="260"/>
    </location>
</feature>
<feature type="transmembrane region" description="Helical" evidence="5">
    <location>
        <begin position="131"/>
        <end position="154"/>
    </location>
</feature>
<keyword evidence="2 5" id="KW-0812">Transmembrane</keyword>
<organism evidence="6">
    <name type="scientific">Hexamita inflata</name>
    <dbReference type="NCBI Taxonomy" id="28002"/>
    <lineage>
        <taxon>Eukaryota</taxon>
        <taxon>Metamonada</taxon>
        <taxon>Diplomonadida</taxon>
        <taxon>Hexamitidae</taxon>
        <taxon>Hexamitinae</taxon>
        <taxon>Hexamita</taxon>
    </lineage>
</organism>
<comment type="subcellular location">
    <subcellularLocation>
        <location evidence="1">Membrane</location>
        <topology evidence="1">Multi-pass membrane protein</topology>
    </subcellularLocation>
</comment>
<dbReference type="GO" id="GO:0015174">
    <property type="term" value="F:basic amino acid transmembrane transporter activity"/>
    <property type="evidence" value="ECO:0007669"/>
    <property type="project" value="UniProtKB-ARBA"/>
</dbReference>
<dbReference type="InterPro" id="IPR051415">
    <property type="entry name" value="LAAT-1"/>
</dbReference>
<evidence type="ECO:0000313" key="8">
    <source>
        <dbReference type="Proteomes" id="UP001642409"/>
    </source>
</evidence>
<evidence type="ECO:0000256" key="5">
    <source>
        <dbReference type="SAM" id="Phobius"/>
    </source>
</evidence>
<sequence>MICKCQNKPYSYFIATVFGQCIGTELQWTSFIFGWISICAWLVAYFPQIRMTLLLRKSEAISTLFLFSWVSGDVCNLFSVFLIPTLFTQRFLAVFFFLVDVVLISEHLYFTKTKKKYKSLNLKMSCLELTIYLIVIIFLFNDLFIYGAVGHVQLVSFEDKYSFCKIQSEGTKTQKYIGTIFAYIASVFYVGSKPAQIYKTKQRKSVEGVSFANILSTCIGNVSQAVSVIIEDPNNLLEKMPFIISFLIPAFLDVVSLHVGQFKTYGNKKRTLRVKDFNLESIHTVEMNDLRSENTVNTDVSIMR</sequence>
<dbReference type="GO" id="GO:0098852">
    <property type="term" value="C:lytic vacuole membrane"/>
    <property type="evidence" value="ECO:0007669"/>
    <property type="project" value="UniProtKB-ARBA"/>
</dbReference>
<dbReference type="SMART" id="SM00679">
    <property type="entry name" value="CTNS"/>
    <property type="match status" value="2"/>
</dbReference>
<accession>A0AA86UDW6</accession>
<evidence type="ECO:0000313" key="6">
    <source>
        <dbReference type="EMBL" id="CAI9951849.1"/>
    </source>
</evidence>
<evidence type="ECO:0000256" key="1">
    <source>
        <dbReference type="ARBA" id="ARBA00004141"/>
    </source>
</evidence>
<comment type="caution">
    <text evidence="6">The sequence shown here is derived from an EMBL/GenBank/DDBJ whole genome shotgun (WGS) entry which is preliminary data.</text>
</comment>